<dbReference type="Proteomes" id="UP000568106">
    <property type="component" value="Unassembled WGS sequence"/>
</dbReference>
<keyword evidence="3" id="KW-0862">Zinc</keyword>
<feature type="binding site" evidence="3">
    <location>
        <position position="88"/>
    </location>
    <ligand>
        <name>Zn(2+)</name>
        <dbReference type="ChEBI" id="CHEBI:29105"/>
        <label>2</label>
    </ligand>
</feature>
<dbReference type="AlphaFoldDB" id="A0A7W8IH08"/>
<evidence type="ECO:0000313" key="4">
    <source>
        <dbReference type="EMBL" id="MBB5317049.1"/>
    </source>
</evidence>
<dbReference type="PANTHER" id="PTHR32494:SF5">
    <property type="entry name" value="ALLANTOATE AMIDOHYDROLASE"/>
    <property type="match status" value="1"/>
</dbReference>
<dbReference type="InterPro" id="IPR010158">
    <property type="entry name" value="Amidase_Cbmase"/>
</dbReference>
<keyword evidence="3" id="KW-0479">Metal-binding</keyword>
<organism evidence="4 5">
    <name type="scientific">Tunturiibacter empetritectus</name>
    <dbReference type="NCBI Taxonomy" id="3069691"/>
    <lineage>
        <taxon>Bacteria</taxon>
        <taxon>Pseudomonadati</taxon>
        <taxon>Acidobacteriota</taxon>
        <taxon>Terriglobia</taxon>
        <taxon>Terriglobales</taxon>
        <taxon>Acidobacteriaceae</taxon>
        <taxon>Tunturiibacter</taxon>
    </lineage>
</organism>
<dbReference type="EC" id="3.5.1.87" evidence="4"/>
<dbReference type="GO" id="GO:0050538">
    <property type="term" value="F:N-carbamoyl-L-amino-acid hydrolase activity"/>
    <property type="evidence" value="ECO:0007669"/>
    <property type="project" value="UniProtKB-EC"/>
</dbReference>
<protein>
    <submittedName>
        <fullName evidence="4">N-carbamoyl-L-amino-acid hydrolase</fullName>
        <ecNumber evidence="4">3.5.1.87</ecNumber>
    </submittedName>
</protein>
<dbReference type="SUPFAM" id="SSF55031">
    <property type="entry name" value="Bacterial exopeptidase dimerisation domain"/>
    <property type="match status" value="1"/>
</dbReference>
<proteinExistence type="inferred from homology"/>
<gene>
    <name evidence="4" type="ORF">HDF09_001718</name>
</gene>
<dbReference type="PIRSF" id="PIRSF001235">
    <property type="entry name" value="Amidase_carbamoylase"/>
    <property type="match status" value="1"/>
</dbReference>
<feature type="binding site" evidence="3">
    <location>
        <position position="88"/>
    </location>
    <ligand>
        <name>Zn(2+)</name>
        <dbReference type="ChEBI" id="CHEBI:29105"/>
        <label>1</label>
    </ligand>
</feature>
<dbReference type="InterPro" id="IPR036264">
    <property type="entry name" value="Bact_exopeptidase_dim_dom"/>
</dbReference>
<dbReference type="Gene3D" id="3.30.70.360">
    <property type="match status" value="1"/>
</dbReference>
<comment type="similarity">
    <text evidence="1">Belongs to the peptidase M20 family.</text>
</comment>
<sequence>MPVDPLRVISDLKELRTLTADANGAQRVAWTPVWLEARAWFQSKLKGLPFEHHYDAAGNSWTTLRGRTDRALVLGSHVDSVPNGGWLDGCLGVLAGFEELRSLAEDFDGEPPITIRLVDWADEEGARFGRSLFGSSAFAGTHTIEADRGRTDRDGVRLEDALRSCGVNVEQVGEAAKERGGAAAYLELHIEQGPVLEGMGLPLGVVLGTKGVERHAITFHGQEAHSGSTPMGARRDALAAAAKLALEIRPIARRHPDAVATMGSVKTFPGIVTAVVGRCEATLDMRDLDAGVLASMFAEARAASERFGKEEGCTVDWSRIWSIEPIPFDAQLIAFCEEAVRETAGVSHRLPSGPLHDAAEVARAGIPTVMMFAQSLAGLSHNKAEDTRVEDLMLAVQAFDRLARKTMKWLSEGESSGREL</sequence>
<keyword evidence="2 4" id="KW-0378">Hydrolase</keyword>
<reference evidence="4" key="1">
    <citation type="submission" date="2020-08" db="EMBL/GenBank/DDBJ databases">
        <title>Genomic Encyclopedia of Type Strains, Phase IV (KMG-V): Genome sequencing to study the core and pangenomes of soil and plant-associated prokaryotes.</title>
        <authorList>
            <person name="Whitman W."/>
        </authorList>
    </citation>
    <scope>NUCLEOTIDE SEQUENCE [LARGE SCALE GENOMIC DNA]</scope>
    <source>
        <strain evidence="4">M8UP27</strain>
    </source>
</reference>
<keyword evidence="5" id="KW-1185">Reference proteome</keyword>
<dbReference type="Pfam" id="PF01546">
    <property type="entry name" value="Peptidase_M20"/>
    <property type="match status" value="1"/>
</dbReference>
<feature type="binding site" evidence="3">
    <location>
        <position position="77"/>
    </location>
    <ligand>
        <name>Zn(2+)</name>
        <dbReference type="ChEBI" id="CHEBI:29105"/>
        <label>1</label>
    </ligand>
</feature>
<accession>A0A7W8IH08</accession>
<comment type="caution">
    <text evidence="4">The sequence shown here is derived from an EMBL/GenBank/DDBJ whole genome shotgun (WGS) entry which is preliminary data.</text>
</comment>
<feature type="binding site" evidence="3">
    <location>
        <position position="189"/>
    </location>
    <ligand>
        <name>Zn(2+)</name>
        <dbReference type="ChEBI" id="CHEBI:29105"/>
        <label>1</label>
    </ligand>
</feature>
<feature type="binding site" evidence="3">
    <location>
        <position position="381"/>
    </location>
    <ligand>
        <name>Zn(2+)</name>
        <dbReference type="ChEBI" id="CHEBI:29105"/>
        <label>2</label>
    </ligand>
</feature>
<evidence type="ECO:0000313" key="5">
    <source>
        <dbReference type="Proteomes" id="UP000568106"/>
    </source>
</evidence>
<dbReference type="Gene3D" id="3.40.630.10">
    <property type="entry name" value="Zn peptidases"/>
    <property type="match status" value="1"/>
</dbReference>
<dbReference type="EMBL" id="JACHDY010000002">
    <property type="protein sequence ID" value="MBB5317049.1"/>
    <property type="molecule type" value="Genomic_DNA"/>
</dbReference>
<dbReference type="GO" id="GO:0016813">
    <property type="term" value="F:hydrolase activity, acting on carbon-nitrogen (but not peptide) bonds, in linear amidines"/>
    <property type="evidence" value="ECO:0007669"/>
    <property type="project" value="InterPro"/>
</dbReference>
<feature type="binding site" evidence="3">
    <location>
        <position position="124"/>
    </location>
    <ligand>
        <name>Zn(2+)</name>
        <dbReference type="ChEBI" id="CHEBI:29105"/>
        <label>2</label>
    </ligand>
</feature>
<evidence type="ECO:0000256" key="2">
    <source>
        <dbReference type="ARBA" id="ARBA00022801"/>
    </source>
</evidence>
<dbReference type="SUPFAM" id="SSF53187">
    <property type="entry name" value="Zn-dependent exopeptidases"/>
    <property type="match status" value="1"/>
</dbReference>
<evidence type="ECO:0000256" key="1">
    <source>
        <dbReference type="ARBA" id="ARBA00006153"/>
    </source>
</evidence>
<dbReference type="NCBIfam" id="TIGR01879">
    <property type="entry name" value="hydantase"/>
    <property type="match status" value="1"/>
</dbReference>
<dbReference type="InterPro" id="IPR002933">
    <property type="entry name" value="Peptidase_M20"/>
</dbReference>
<comment type="cofactor">
    <cofactor evidence="3">
        <name>Zn(2+)</name>
        <dbReference type="ChEBI" id="CHEBI:29105"/>
    </cofactor>
    <text evidence="3">Binds 2 Zn(2+) ions per subunit.</text>
</comment>
<dbReference type="GO" id="GO:0046872">
    <property type="term" value="F:metal ion binding"/>
    <property type="evidence" value="ECO:0007669"/>
    <property type="project" value="UniProtKB-KW"/>
</dbReference>
<evidence type="ECO:0000256" key="3">
    <source>
        <dbReference type="PIRSR" id="PIRSR001235-1"/>
    </source>
</evidence>
<name>A0A7W8IH08_9BACT</name>
<dbReference type="PANTHER" id="PTHR32494">
    <property type="entry name" value="ALLANTOATE DEIMINASE-RELATED"/>
    <property type="match status" value="1"/>
</dbReference>